<dbReference type="Gene3D" id="4.10.60.10">
    <property type="entry name" value="Zinc finger, CCHC-type"/>
    <property type="match status" value="1"/>
</dbReference>
<gene>
    <name evidence="5" type="ORF">QYE76_007375</name>
</gene>
<dbReference type="InterPro" id="IPR003676">
    <property type="entry name" value="SAUR_fam"/>
</dbReference>
<dbReference type="Pfam" id="PF02519">
    <property type="entry name" value="Auxin_inducible"/>
    <property type="match status" value="1"/>
</dbReference>
<organism evidence="5 6">
    <name type="scientific">Lolium multiflorum</name>
    <name type="common">Italian ryegrass</name>
    <name type="synonym">Lolium perenne subsp. multiflorum</name>
    <dbReference type="NCBI Taxonomy" id="4521"/>
    <lineage>
        <taxon>Eukaryota</taxon>
        <taxon>Viridiplantae</taxon>
        <taxon>Streptophyta</taxon>
        <taxon>Embryophyta</taxon>
        <taxon>Tracheophyta</taxon>
        <taxon>Spermatophyta</taxon>
        <taxon>Magnoliopsida</taxon>
        <taxon>Liliopsida</taxon>
        <taxon>Poales</taxon>
        <taxon>Poaceae</taxon>
        <taxon>BOP clade</taxon>
        <taxon>Pooideae</taxon>
        <taxon>Poodae</taxon>
        <taxon>Poeae</taxon>
        <taxon>Poeae Chloroplast Group 2 (Poeae type)</taxon>
        <taxon>Loliodinae</taxon>
        <taxon>Loliinae</taxon>
        <taxon>Lolium</taxon>
    </lineage>
</organism>
<reference evidence="5" key="1">
    <citation type="submission" date="2023-07" db="EMBL/GenBank/DDBJ databases">
        <title>A chromosome-level genome assembly of Lolium multiflorum.</title>
        <authorList>
            <person name="Chen Y."/>
            <person name="Copetti D."/>
            <person name="Kolliker R."/>
            <person name="Studer B."/>
        </authorList>
    </citation>
    <scope>NUCLEOTIDE SEQUENCE</scope>
    <source>
        <strain evidence="5">02402/16</strain>
        <tissue evidence="5">Leaf</tissue>
    </source>
</reference>
<feature type="compositionally biased region" description="Basic residues" evidence="3">
    <location>
        <begin position="839"/>
        <end position="854"/>
    </location>
</feature>
<keyword evidence="2" id="KW-0862">Zinc</keyword>
<dbReference type="GO" id="GO:0003676">
    <property type="term" value="F:nucleic acid binding"/>
    <property type="evidence" value="ECO:0007669"/>
    <property type="project" value="InterPro"/>
</dbReference>
<feature type="compositionally biased region" description="Acidic residues" evidence="3">
    <location>
        <begin position="248"/>
        <end position="265"/>
    </location>
</feature>
<dbReference type="InterPro" id="IPR053253">
    <property type="entry name" value="Sex_diff_modulator"/>
</dbReference>
<dbReference type="SMART" id="SM00343">
    <property type="entry name" value="ZnF_C2HC"/>
    <property type="match status" value="2"/>
</dbReference>
<evidence type="ECO:0000256" key="2">
    <source>
        <dbReference type="PROSITE-ProRule" id="PRU00047"/>
    </source>
</evidence>
<name>A0AAD8W2N8_LOLMU</name>
<dbReference type="SUPFAM" id="SSF56219">
    <property type="entry name" value="DNase I-like"/>
    <property type="match status" value="1"/>
</dbReference>
<feature type="compositionally biased region" description="Basic and acidic residues" evidence="3">
    <location>
        <begin position="189"/>
        <end position="247"/>
    </location>
</feature>
<feature type="compositionally biased region" description="Basic and acidic residues" evidence="3">
    <location>
        <begin position="351"/>
        <end position="419"/>
    </location>
</feature>
<feature type="region of interest" description="Disordered" evidence="3">
    <location>
        <begin position="336"/>
        <end position="464"/>
    </location>
</feature>
<feature type="domain" description="CCHC-type" evidence="4">
    <location>
        <begin position="325"/>
        <end position="338"/>
    </location>
</feature>
<dbReference type="SUPFAM" id="SSF57756">
    <property type="entry name" value="Retrovirus zinc finger-like domains"/>
    <property type="match status" value="1"/>
</dbReference>
<comment type="similarity">
    <text evidence="1">Belongs to the ARG7 family.</text>
</comment>
<evidence type="ECO:0000256" key="1">
    <source>
        <dbReference type="ARBA" id="ARBA00006974"/>
    </source>
</evidence>
<feature type="compositionally biased region" description="Basic and acidic residues" evidence="3">
    <location>
        <begin position="122"/>
        <end position="139"/>
    </location>
</feature>
<evidence type="ECO:0000313" key="6">
    <source>
        <dbReference type="Proteomes" id="UP001231189"/>
    </source>
</evidence>
<evidence type="ECO:0000259" key="4">
    <source>
        <dbReference type="PROSITE" id="PS50158"/>
    </source>
</evidence>
<dbReference type="PANTHER" id="PTHR33087:SF42">
    <property type="entry name" value="DUF4283 DOMAIN-CONTAINING PROTEIN"/>
    <property type="match status" value="1"/>
</dbReference>
<dbReference type="PANTHER" id="PTHR33087">
    <property type="entry name" value="OS07G0539200 PROTEIN"/>
    <property type="match status" value="1"/>
</dbReference>
<comment type="caution">
    <text evidence="5">The sequence shown here is derived from an EMBL/GenBank/DDBJ whole genome shotgun (WGS) entry which is preliminary data.</text>
</comment>
<accession>A0AAD8W2N8</accession>
<feature type="compositionally biased region" description="Pro residues" evidence="3">
    <location>
        <begin position="159"/>
        <end position="182"/>
    </location>
</feature>
<feature type="region of interest" description="Disordered" evidence="3">
    <location>
        <begin position="121"/>
        <end position="283"/>
    </location>
</feature>
<dbReference type="Proteomes" id="UP001231189">
    <property type="component" value="Unassembled WGS sequence"/>
</dbReference>
<keyword evidence="2" id="KW-0863">Zinc-finger</keyword>
<feature type="region of interest" description="Disordered" evidence="3">
    <location>
        <begin position="756"/>
        <end position="854"/>
    </location>
</feature>
<keyword evidence="6" id="KW-1185">Reference proteome</keyword>
<evidence type="ECO:0000256" key="3">
    <source>
        <dbReference type="SAM" id="MobiDB-lite"/>
    </source>
</evidence>
<dbReference type="EMBL" id="JAUUTY010000005">
    <property type="protein sequence ID" value="KAK1633060.1"/>
    <property type="molecule type" value="Genomic_DNA"/>
</dbReference>
<keyword evidence="2" id="KW-0479">Metal-binding</keyword>
<dbReference type="GO" id="GO:0009733">
    <property type="term" value="P:response to auxin"/>
    <property type="evidence" value="ECO:0007669"/>
    <property type="project" value="InterPro"/>
</dbReference>
<dbReference type="GO" id="GO:0008270">
    <property type="term" value="F:zinc ion binding"/>
    <property type="evidence" value="ECO:0007669"/>
    <property type="project" value="UniProtKB-KW"/>
</dbReference>
<feature type="compositionally biased region" description="Basic residues" evidence="3">
    <location>
        <begin position="271"/>
        <end position="283"/>
    </location>
</feature>
<dbReference type="Gene3D" id="3.60.10.10">
    <property type="entry name" value="Endonuclease/exonuclease/phosphatase"/>
    <property type="match status" value="1"/>
</dbReference>
<dbReference type="InterPro" id="IPR036691">
    <property type="entry name" value="Endo/exonu/phosph_ase_sf"/>
</dbReference>
<evidence type="ECO:0000313" key="5">
    <source>
        <dbReference type="EMBL" id="KAK1633060.1"/>
    </source>
</evidence>
<feature type="compositionally biased region" description="Low complexity" evidence="3">
    <location>
        <begin position="795"/>
        <end position="815"/>
    </location>
</feature>
<feature type="domain" description="CCHC-type" evidence="4">
    <location>
        <begin position="306"/>
        <end position="320"/>
    </location>
</feature>
<proteinExistence type="inferred from homology"/>
<dbReference type="PROSITE" id="PS50158">
    <property type="entry name" value="ZF_CCHC"/>
    <property type="match status" value="2"/>
</dbReference>
<feature type="compositionally biased region" description="Low complexity" evidence="3">
    <location>
        <begin position="144"/>
        <end position="158"/>
    </location>
</feature>
<feature type="compositionally biased region" description="Basic and acidic residues" evidence="3">
    <location>
        <begin position="427"/>
        <end position="450"/>
    </location>
</feature>
<dbReference type="InterPro" id="IPR036875">
    <property type="entry name" value="Znf_CCHC_sf"/>
</dbReference>
<dbReference type="AlphaFoldDB" id="A0AAD8W2N8"/>
<protein>
    <recommendedName>
        <fullName evidence="4">CCHC-type domain-containing protein</fullName>
    </recommendedName>
</protein>
<dbReference type="InterPro" id="IPR001878">
    <property type="entry name" value="Znf_CCHC"/>
</dbReference>
<sequence length="1273" mass="138471">MASAKRLAQLAKKWQRVEALGGKRLTVSAKEDEGCCTSVPAKGHCIMYTADGRRFEVPLVCLNTTVFGELLRMSQEEFGFASDGRITLPCDAAFLEYVMSLLRRNASAEVENALLSSMFSGEENHRKERGAEREPRGELEVSETPFPAAAAPATVSTQPTPPAMASPPPSPTPSPSLSPPSSPAASHRGRQDRWRGGRGSDSEDTPRSYRDALAGERAAARSDMPESSRSRLEVRSEVHREEERTAFDDLDDSDDPMEEDGDAPWEEPTHVTRKRARGRRAGKKVAARALRAGREDGTFVDFQGLCLMCAQPGHRAADCKMGPVCLRCGEAGHMTRACSMPRPPRPRSPARHGDEPAQKRPHSDTREDGDHRVRARDGRQDVQRQDVQRQDAQLRDAQRGRDGERGRVGDAARTNDRGAADAPPRVAAERRAAPPRREDAPQRAANERRGALPRRAVAPFRAAGERHDVHPRRELHVAEAAREVAPVLTAPTADDRNVAPVLPQARRAAEPTHPRHGADAQVEPLPRPVAIGGELARRPARAVCILPRTTEIDDTEEALSRALLAVIVANRRAVSTEEVAQRLEEVHGLPPGSFSVHCHRPEDFLIFFAAREDRDRVLRDEVLTSPFFRLLLRPWSRRTHAASGGLCVHVEVEVEGVLANVWNLATAEVVLAPSAWVERLHPLTRSRADMGVFRLSAWCLDPATIAREVDLHVVEPDDPPSAADMAAPAIAVVPPHVNTLAYPLLVHVVRTTDFRRPAPRVGGGEDRGGAGSGGAAAWPARRHYPYTPGTPDTLPGSGSDNAAGGSSAPSSSARGGPRGRTLASGVTVGAPTMDVPRQNGKRKGRGGGRQVRERRLKRLAVVSSADNLPSPTATGAEPPALQLVNNGGQAARTTESVEDMGVFAARVEVEADTESALAERAGEIRVGTVVVLPSPCRAPPPPSRTCSLPFVDVSLPETVQSPTAPAGPLDALAGPFVPGPALGLDAFRPCQAQVDRHGLLEDADAMGSPLLLEIASSVVMEPTPDPMVRYTTFGVSPSTIDDPYETTGCPGEAAYPWEFLAAAKSRSDALMQTPAVRRRLLALNFQPRRSSRIAGQPGGLNMEMKAVRNLMRKLGLHTGDEAPSEAALEAYHMMFELLMIDDMIEAIAELYGWTLDTIRGLVQLDSAHVDANSVTAKVTPLSGVAPWWWLTCVYGPQDEADNIAFLPELRAVRAAHPEPWALCGDFNMIYRDEDKNNGNLNRRMMGRFRRFLNDCELKEIYLHGRRYTWSNER</sequence>